<dbReference type="InterPro" id="IPR007527">
    <property type="entry name" value="Znf_SWIM"/>
</dbReference>
<evidence type="ECO:0000256" key="4">
    <source>
        <dbReference type="ARBA" id="ARBA00022833"/>
    </source>
</evidence>
<protein>
    <recommendedName>
        <fullName evidence="6">SWIM-type domain-containing protein</fullName>
    </recommendedName>
</protein>
<keyword evidence="1" id="KW-0479">Metal-binding</keyword>
<dbReference type="Pfam" id="PF03767">
    <property type="entry name" value="Acid_phosphat_B"/>
    <property type="match status" value="1"/>
</dbReference>
<organism evidence="7 8">
    <name type="scientific">Zingiber officinale</name>
    <name type="common">Ginger</name>
    <name type="synonym">Amomum zingiber</name>
    <dbReference type="NCBI Taxonomy" id="94328"/>
    <lineage>
        <taxon>Eukaryota</taxon>
        <taxon>Viridiplantae</taxon>
        <taxon>Streptophyta</taxon>
        <taxon>Embryophyta</taxon>
        <taxon>Tracheophyta</taxon>
        <taxon>Spermatophyta</taxon>
        <taxon>Magnoliopsida</taxon>
        <taxon>Liliopsida</taxon>
        <taxon>Zingiberales</taxon>
        <taxon>Zingiberaceae</taxon>
        <taxon>Zingiber</taxon>
    </lineage>
</organism>
<name>A0A8J5GD98_ZINOF</name>
<dbReference type="PROSITE" id="PS50966">
    <property type="entry name" value="ZF_SWIM"/>
    <property type="match status" value="1"/>
</dbReference>
<dbReference type="EMBL" id="JACMSC010000012">
    <property type="protein sequence ID" value="KAG6497657.1"/>
    <property type="molecule type" value="Genomic_DNA"/>
</dbReference>
<dbReference type="PANTHER" id="PTHR31284">
    <property type="entry name" value="ACID PHOSPHATASE-LIKE PROTEIN"/>
    <property type="match status" value="1"/>
</dbReference>
<dbReference type="Pfam" id="PF03101">
    <property type="entry name" value="FAR1"/>
    <property type="match status" value="1"/>
</dbReference>
<dbReference type="InterPro" id="IPR006564">
    <property type="entry name" value="Znf_PMZ"/>
</dbReference>
<gene>
    <name evidence="7" type="ORF">ZIOFF_045561</name>
</gene>
<evidence type="ECO:0000313" key="8">
    <source>
        <dbReference type="Proteomes" id="UP000734854"/>
    </source>
</evidence>
<dbReference type="InterPro" id="IPR004330">
    <property type="entry name" value="FAR1_DNA_bnd_dom"/>
</dbReference>
<dbReference type="SUPFAM" id="SSF56784">
    <property type="entry name" value="HAD-like"/>
    <property type="match status" value="1"/>
</dbReference>
<evidence type="ECO:0000256" key="1">
    <source>
        <dbReference type="ARBA" id="ARBA00022723"/>
    </source>
</evidence>
<dbReference type="AlphaFoldDB" id="A0A8J5GD98"/>
<dbReference type="Proteomes" id="UP000734854">
    <property type="component" value="Unassembled WGS sequence"/>
</dbReference>
<proteinExistence type="predicted"/>
<evidence type="ECO:0000256" key="2">
    <source>
        <dbReference type="ARBA" id="ARBA00022729"/>
    </source>
</evidence>
<dbReference type="GO" id="GO:0008270">
    <property type="term" value="F:zinc ion binding"/>
    <property type="evidence" value="ECO:0007669"/>
    <property type="project" value="UniProtKB-KW"/>
</dbReference>
<dbReference type="SMART" id="SM00575">
    <property type="entry name" value="ZnF_PMZ"/>
    <property type="match status" value="1"/>
</dbReference>
<keyword evidence="3 5" id="KW-0863">Zinc-finger</keyword>
<dbReference type="InterPro" id="IPR036412">
    <property type="entry name" value="HAD-like_sf"/>
</dbReference>
<accession>A0A8J5GD98</accession>
<feature type="domain" description="SWIM-type" evidence="6">
    <location>
        <begin position="458"/>
        <end position="496"/>
    </location>
</feature>
<keyword evidence="2" id="KW-0732">Signal</keyword>
<evidence type="ECO:0000256" key="3">
    <source>
        <dbReference type="ARBA" id="ARBA00022771"/>
    </source>
</evidence>
<dbReference type="InterPro" id="IPR023214">
    <property type="entry name" value="HAD_sf"/>
</dbReference>
<dbReference type="CDD" id="cd07535">
    <property type="entry name" value="HAD_VSP"/>
    <property type="match status" value="1"/>
</dbReference>
<dbReference type="PANTHER" id="PTHR31284:SF10">
    <property type="entry name" value="ACID PHOSPHATASE-LIKE PROTEIN"/>
    <property type="match status" value="1"/>
</dbReference>
<dbReference type="Gene3D" id="3.40.50.1000">
    <property type="entry name" value="HAD superfamily/HAD-like"/>
    <property type="match status" value="1"/>
</dbReference>
<comment type="caution">
    <text evidence="7">The sequence shown here is derived from an EMBL/GenBank/DDBJ whole genome shotgun (WGS) entry which is preliminary data.</text>
</comment>
<dbReference type="Pfam" id="PF04434">
    <property type="entry name" value="SWIM"/>
    <property type="match status" value="1"/>
</dbReference>
<evidence type="ECO:0000256" key="5">
    <source>
        <dbReference type="PROSITE-ProRule" id="PRU00325"/>
    </source>
</evidence>
<sequence length="654" mass="73731">MEPFQSLPFLLLYGSVIAIAIASADSSHSLLRMRIAPAGAGGAADGLFCDSWRLSVETNNAGYWRTIPPKCLEIVVTYVNGDRYLSDSDIIAVDCLSFAETVRIVGDKKDVWVFDIDETLLSNVPYYSVHGFGSEAFNETSFDEWVALARASALPASLRLYDQLLGLGFQIVLLTGRSENQRNATEKNLLLAGYHSWERIILRQTSDFGKPAVSYKSERRATLEAEGFRIHGNSGDQWSDLLGEESIMEEGKIDSNEITDNNDHMDQDPSPSSVNEVKLPEIGMTFLSEEEVRTFYNSYAQNVGFSICKLGGRNGDDGKQKYFSIGCAKNGRKVSQAKNVLYPRPSTKMNCKAKINVAIRNDGSFVITSYDSALKKKIENEKHMDFVSFNSIMPVILGHPIERQFQNAYTNNLFKLFQDEIRGLMFCNASLLKEEGTTLVFEVVETMLGKNGEPVREVSFRVHYTELHCQLKCVCRLFEFRGILCRHVINVLIRMKVIEVPMNYIMDRWRKDIKRGYQSISNIYDDYGCDGERHRYNILTLLIQEVQQLGAKNDNSCSVLVEMLKDTKEKLIAIDFEHSRAEQLKEVSTSSAKAIHSPLKVRSRGRPPTKRKQSKVEQIMKKSIAKVRKKGVACSEACSETILAVLSKILLELL</sequence>
<evidence type="ECO:0000313" key="7">
    <source>
        <dbReference type="EMBL" id="KAG6497657.1"/>
    </source>
</evidence>
<keyword evidence="8" id="KW-1185">Reference proteome</keyword>
<dbReference type="InterPro" id="IPR005519">
    <property type="entry name" value="Acid_phosphat_B-like"/>
</dbReference>
<evidence type="ECO:0000259" key="6">
    <source>
        <dbReference type="PROSITE" id="PS50966"/>
    </source>
</evidence>
<reference evidence="7 8" key="1">
    <citation type="submission" date="2020-08" db="EMBL/GenBank/DDBJ databases">
        <title>Plant Genome Project.</title>
        <authorList>
            <person name="Zhang R.-G."/>
        </authorList>
    </citation>
    <scope>NUCLEOTIDE SEQUENCE [LARGE SCALE GENOMIC DNA]</scope>
    <source>
        <tissue evidence="7">Rhizome</tissue>
    </source>
</reference>
<keyword evidence="4" id="KW-0862">Zinc</keyword>